<dbReference type="Gene3D" id="3.30.300.30">
    <property type="match status" value="1"/>
</dbReference>
<evidence type="ECO:0000313" key="7">
    <source>
        <dbReference type="EMBL" id="MBK1659824.1"/>
    </source>
</evidence>
<feature type="domain" description="AMP-dependent synthetase/ligase" evidence="5">
    <location>
        <begin position="17"/>
        <end position="365"/>
    </location>
</feature>
<dbReference type="Proteomes" id="UP000697995">
    <property type="component" value="Unassembled WGS sequence"/>
</dbReference>
<comment type="caution">
    <text evidence="7">The sequence shown here is derived from an EMBL/GenBank/DDBJ whole genome shotgun (WGS) entry which is preliminary data.</text>
</comment>
<dbReference type="PANTHER" id="PTHR43201:SF5">
    <property type="entry name" value="MEDIUM-CHAIN ACYL-COA LIGASE ACSF2, MITOCHONDRIAL"/>
    <property type="match status" value="1"/>
</dbReference>
<dbReference type="Pfam" id="PF13193">
    <property type="entry name" value="AMP-binding_C"/>
    <property type="match status" value="1"/>
</dbReference>
<name>A0ABS1D1L6_9PROT</name>
<protein>
    <submittedName>
        <fullName evidence="7">AMP-dependent synthetase</fullName>
    </submittedName>
</protein>
<dbReference type="InterPro" id="IPR025110">
    <property type="entry name" value="AMP-bd_C"/>
</dbReference>
<evidence type="ECO:0000256" key="1">
    <source>
        <dbReference type="ARBA" id="ARBA00006432"/>
    </source>
</evidence>
<keyword evidence="8" id="KW-1185">Reference proteome</keyword>
<dbReference type="RefSeq" id="WP_133221229.1">
    <property type="nucleotide sequence ID" value="NZ_NRSG01000127.1"/>
</dbReference>
<evidence type="ECO:0000313" key="8">
    <source>
        <dbReference type="Proteomes" id="UP000697995"/>
    </source>
</evidence>
<dbReference type="InterPro" id="IPR045851">
    <property type="entry name" value="AMP-bd_C_sf"/>
</dbReference>
<dbReference type="Gene3D" id="3.40.50.12780">
    <property type="entry name" value="N-terminal domain of ligase-like"/>
    <property type="match status" value="1"/>
</dbReference>
<dbReference type="InterPro" id="IPR042099">
    <property type="entry name" value="ANL_N_sf"/>
</dbReference>
<dbReference type="InterPro" id="IPR000873">
    <property type="entry name" value="AMP-dep_synth/lig_dom"/>
</dbReference>
<evidence type="ECO:0000259" key="5">
    <source>
        <dbReference type="Pfam" id="PF00501"/>
    </source>
</evidence>
<keyword evidence="4" id="KW-0067">ATP-binding</keyword>
<gene>
    <name evidence="7" type="ORF">CKO45_16455</name>
</gene>
<dbReference type="Pfam" id="PF00501">
    <property type="entry name" value="AMP-binding"/>
    <property type="match status" value="1"/>
</dbReference>
<reference evidence="7 8" key="1">
    <citation type="journal article" date="2020" name="Microorganisms">
        <title>Osmotic Adaptation and Compatible Solute Biosynthesis of Phototrophic Bacteria as Revealed from Genome Analyses.</title>
        <authorList>
            <person name="Imhoff J.F."/>
            <person name="Rahn T."/>
            <person name="Kunzel S."/>
            <person name="Keller A."/>
            <person name="Neulinger S.C."/>
        </authorList>
    </citation>
    <scope>NUCLEOTIDE SEQUENCE [LARGE SCALE GENOMIC DNA]</scope>
    <source>
        <strain evidence="7 8">DSM 15382</strain>
    </source>
</reference>
<dbReference type="CDD" id="cd05926">
    <property type="entry name" value="FACL_fum10p_like"/>
    <property type="match status" value="1"/>
</dbReference>
<dbReference type="PANTHER" id="PTHR43201">
    <property type="entry name" value="ACYL-COA SYNTHETASE"/>
    <property type="match status" value="1"/>
</dbReference>
<dbReference type="SUPFAM" id="SSF56801">
    <property type="entry name" value="Acetyl-CoA synthetase-like"/>
    <property type="match status" value="1"/>
</dbReference>
<evidence type="ECO:0000256" key="4">
    <source>
        <dbReference type="ARBA" id="ARBA00022840"/>
    </source>
</evidence>
<dbReference type="InterPro" id="IPR045310">
    <property type="entry name" value="Pcs60-like"/>
</dbReference>
<sequence>MTASSTIAALLGAGEAGRPAIRAPERPGLTYGGLRDLAERTVGALNGIGIGRGDRVAIVLPNGPEMAAAFVAIACGATTAPLNPAYKEEEFEFYLTDLKAKALVMQQGMDSPARAVAARLGVPVVELVPGDAAGAFTLQGGTPGKAASPGMAEAEDVALVLHTSGTTARPKIVPLTHTNVTASARSIAATLALAPDDACLNVMPLFHIHGLIAATLSSLSAGSAVICTPGFNALRFFGWLDAERPTWYTAVPTMHQAILQRAERNKDIIARAPLRFLRSSSASLPAQAMKDLAAAFGAPVIEAYGMTEASHQMCSNPLPPRAQKPGLVGLPAGPEVAIMADDGSILPQGEIGEVVIRGPNVTKGYEANPEANAKAFTNGWFRTGDQGMFDPDGYLLLTGRLKELIKRGGEQVSPLEVDGVLSEHPAVAQALTFSIPHPMLGEEVGAAVVLREGMQVTERELRDYAAKHLADFKVPRKVVFLPEIPKGATGKLMRIGLAEKLGITA</sequence>
<feature type="domain" description="AMP-binding enzyme C-terminal" evidence="6">
    <location>
        <begin position="416"/>
        <end position="491"/>
    </location>
</feature>
<organism evidence="7 8">
    <name type="scientific">Paracraurococcus ruber</name>
    <dbReference type="NCBI Taxonomy" id="77675"/>
    <lineage>
        <taxon>Bacteria</taxon>
        <taxon>Pseudomonadati</taxon>
        <taxon>Pseudomonadota</taxon>
        <taxon>Alphaproteobacteria</taxon>
        <taxon>Acetobacterales</taxon>
        <taxon>Roseomonadaceae</taxon>
        <taxon>Paracraurococcus</taxon>
    </lineage>
</organism>
<proteinExistence type="inferred from homology"/>
<evidence type="ECO:0000256" key="3">
    <source>
        <dbReference type="ARBA" id="ARBA00022741"/>
    </source>
</evidence>
<keyword evidence="2" id="KW-0436">Ligase</keyword>
<dbReference type="EMBL" id="NRSG01000127">
    <property type="protein sequence ID" value="MBK1659824.1"/>
    <property type="molecule type" value="Genomic_DNA"/>
</dbReference>
<evidence type="ECO:0000259" key="6">
    <source>
        <dbReference type="Pfam" id="PF13193"/>
    </source>
</evidence>
<evidence type="ECO:0000256" key="2">
    <source>
        <dbReference type="ARBA" id="ARBA00022598"/>
    </source>
</evidence>
<accession>A0ABS1D1L6</accession>
<comment type="similarity">
    <text evidence="1">Belongs to the ATP-dependent AMP-binding enzyme family.</text>
</comment>
<keyword evidence="3" id="KW-0547">Nucleotide-binding</keyword>